<feature type="signal peptide" evidence="1">
    <location>
        <begin position="1"/>
        <end position="23"/>
    </location>
</feature>
<accession>A0AAE9JTX0</accession>
<evidence type="ECO:0000313" key="3">
    <source>
        <dbReference type="Proteomes" id="UP000829354"/>
    </source>
</evidence>
<name>A0AAE9JTX0_CAEBR</name>
<dbReference type="AlphaFoldDB" id="A0AAE9JTX0"/>
<evidence type="ECO:0000313" key="2">
    <source>
        <dbReference type="EMBL" id="UMM43977.1"/>
    </source>
</evidence>
<organism evidence="2 3">
    <name type="scientific">Caenorhabditis briggsae</name>
    <dbReference type="NCBI Taxonomy" id="6238"/>
    <lineage>
        <taxon>Eukaryota</taxon>
        <taxon>Metazoa</taxon>
        <taxon>Ecdysozoa</taxon>
        <taxon>Nematoda</taxon>
        <taxon>Chromadorea</taxon>
        <taxon>Rhabditida</taxon>
        <taxon>Rhabditina</taxon>
        <taxon>Rhabditomorpha</taxon>
        <taxon>Rhabditoidea</taxon>
        <taxon>Rhabditidae</taxon>
        <taxon>Peloderinae</taxon>
        <taxon>Caenorhabditis</taxon>
    </lineage>
</organism>
<keyword evidence="3" id="KW-1185">Reference proteome</keyword>
<gene>
    <name evidence="2" type="ORF">L5515_019266</name>
</gene>
<keyword evidence="1" id="KW-0732">Signal</keyword>
<dbReference type="EMBL" id="CP092625">
    <property type="protein sequence ID" value="UMM43977.1"/>
    <property type="molecule type" value="Genomic_DNA"/>
</dbReference>
<sequence>MTLPNPAMIIFIVLLLFTATASAGRPQRYYIVHPSDVEPVEKILDLEELNSQNIGTYIGAADGQPDSDQLALDFLARGVLQEAPRVDHFEDQQVGRQKKNPEDRTKYFAWRIFPINKKVTKKGCKRIVKSIHKWIGWRIFPRFNKEGI</sequence>
<proteinExistence type="predicted"/>
<protein>
    <submittedName>
        <fullName evidence="2">Uncharacterized protein</fullName>
    </submittedName>
</protein>
<reference evidence="2 3" key="1">
    <citation type="submission" date="2022-04" db="EMBL/GenBank/DDBJ databases">
        <title>Chromosome-level reference genomes for two strains of Caenorhabditis briggsae: an improved platform for comparative genomics.</title>
        <authorList>
            <person name="Stevens L."/>
            <person name="Andersen E."/>
        </authorList>
    </citation>
    <scope>NUCLEOTIDE SEQUENCE [LARGE SCALE GENOMIC DNA]</scope>
    <source>
        <strain evidence="2">VX34</strain>
        <tissue evidence="2">Whole-organism</tissue>
    </source>
</reference>
<evidence type="ECO:0000256" key="1">
    <source>
        <dbReference type="SAM" id="SignalP"/>
    </source>
</evidence>
<feature type="chain" id="PRO_5042004299" evidence="1">
    <location>
        <begin position="24"/>
        <end position="148"/>
    </location>
</feature>
<dbReference type="Proteomes" id="UP000829354">
    <property type="component" value="Chromosome X"/>
</dbReference>